<dbReference type="GO" id="GO:0003887">
    <property type="term" value="F:DNA-directed DNA polymerase activity"/>
    <property type="evidence" value="ECO:0007669"/>
    <property type="project" value="TreeGrafter"/>
</dbReference>
<reference evidence="3 4" key="1">
    <citation type="journal article" date="2018" name="Evol. Lett.">
        <title>Horizontal gene cluster transfer increased hallucinogenic mushroom diversity.</title>
        <authorList>
            <person name="Reynolds H.T."/>
            <person name="Vijayakumar V."/>
            <person name="Gluck-Thaler E."/>
            <person name="Korotkin H.B."/>
            <person name="Matheny P.B."/>
            <person name="Slot J.C."/>
        </authorList>
    </citation>
    <scope>NUCLEOTIDE SEQUENCE [LARGE SCALE GENOMIC DNA]</scope>
    <source>
        <strain evidence="3 4">2631</strain>
    </source>
</reference>
<dbReference type="PANTHER" id="PTHR45990:SF1">
    <property type="entry name" value="DNA REPAIR PROTEIN REV1"/>
    <property type="match status" value="1"/>
</dbReference>
<evidence type="ECO:0000313" key="4">
    <source>
        <dbReference type="Proteomes" id="UP000283269"/>
    </source>
</evidence>
<dbReference type="EMBL" id="NHYD01003030">
    <property type="protein sequence ID" value="PPQ83285.1"/>
    <property type="molecule type" value="Genomic_DNA"/>
</dbReference>
<name>A0A409WXQ0_PSICY</name>
<dbReference type="Pfam" id="PF00533">
    <property type="entry name" value="BRCT"/>
    <property type="match status" value="1"/>
</dbReference>
<protein>
    <recommendedName>
        <fullName evidence="2">BRCT domain-containing protein</fullName>
    </recommendedName>
</protein>
<dbReference type="GO" id="GO:0042276">
    <property type="term" value="P:error-prone translesion synthesis"/>
    <property type="evidence" value="ECO:0007669"/>
    <property type="project" value="TreeGrafter"/>
</dbReference>
<dbReference type="InParanoid" id="A0A409WXQ0"/>
<dbReference type="SUPFAM" id="SSF52113">
    <property type="entry name" value="BRCT domain"/>
    <property type="match status" value="1"/>
</dbReference>
<dbReference type="InterPro" id="IPR001357">
    <property type="entry name" value="BRCT_dom"/>
</dbReference>
<feature type="compositionally biased region" description="Polar residues" evidence="1">
    <location>
        <begin position="108"/>
        <end position="120"/>
    </location>
</feature>
<dbReference type="SMART" id="SM00292">
    <property type="entry name" value="BRCT"/>
    <property type="match status" value="1"/>
</dbReference>
<comment type="caution">
    <text evidence="3">The sequence shown here is derived from an EMBL/GenBank/DDBJ whole genome shotgun (WGS) entry which is preliminary data.</text>
</comment>
<dbReference type="OrthoDB" id="427711at2759"/>
<proteinExistence type="predicted"/>
<accession>A0A409WXQ0</accession>
<dbReference type="PROSITE" id="PS50172">
    <property type="entry name" value="BRCT"/>
    <property type="match status" value="1"/>
</dbReference>
<evidence type="ECO:0000259" key="2">
    <source>
        <dbReference type="PROSITE" id="PS50172"/>
    </source>
</evidence>
<dbReference type="GO" id="GO:0070987">
    <property type="term" value="P:error-free translesion synthesis"/>
    <property type="evidence" value="ECO:0007669"/>
    <property type="project" value="TreeGrafter"/>
</dbReference>
<dbReference type="Gene3D" id="3.40.50.10190">
    <property type="entry name" value="BRCT domain"/>
    <property type="match status" value="1"/>
</dbReference>
<dbReference type="AlphaFoldDB" id="A0A409WXQ0"/>
<feature type="domain" description="BRCT" evidence="2">
    <location>
        <begin position="127"/>
        <end position="220"/>
    </location>
</feature>
<feature type="region of interest" description="Disordered" evidence="1">
    <location>
        <begin position="13"/>
        <end position="51"/>
    </location>
</feature>
<organism evidence="3 4">
    <name type="scientific">Psilocybe cyanescens</name>
    <dbReference type="NCBI Taxonomy" id="93625"/>
    <lineage>
        <taxon>Eukaryota</taxon>
        <taxon>Fungi</taxon>
        <taxon>Dikarya</taxon>
        <taxon>Basidiomycota</taxon>
        <taxon>Agaricomycotina</taxon>
        <taxon>Agaricomycetes</taxon>
        <taxon>Agaricomycetidae</taxon>
        <taxon>Agaricales</taxon>
        <taxon>Agaricineae</taxon>
        <taxon>Strophariaceae</taxon>
        <taxon>Psilocybe</taxon>
    </lineage>
</organism>
<sequence length="233" mass="25619">MEAYFPVVSKIKPKSKGRSDASCILPEDPPGRSVNQFSTNSNRNETSSKFKESSITLSSSDITKGLLTTLSDVSNPITHSNIYERTVHIVSCSTGHQVSEGRKHHTAYMSSRTTKPQAQPENDKSDSDTGILKNTRIYIGGYLENSTDIEMKRLVVQAGGEVVSSASQCTHIVTSRGLSGSKTNRILTRKARNNVYVVKPEWVLDSIAIGKRRSERTYAVVKAPNTLEAFLKP</sequence>
<dbReference type="InterPro" id="IPR036420">
    <property type="entry name" value="BRCT_dom_sf"/>
</dbReference>
<dbReference type="STRING" id="93625.A0A409WXQ0"/>
<keyword evidence="4" id="KW-1185">Reference proteome</keyword>
<evidence type="ECO:0000256" key="1">
    <source>
        <dbReference type="SAM" id="MobiDB-lite"/>
    </source>
</evidence>
<dbReference type="GO" id="GO:0017125">
    <property type="term" value="F:deoxycytidyl transferase activity"/>
    <property type="evidence" value="ECO:0007669"/>
    <property type="project" value="TreeGrafter"/>
</dbReference>
<dbReference type="PANTHER" id="PTHR45990">
    <property type="entry name" value="DNA REPAIR PROTEIN REV1"/>
    <property type="match status" value="1"/>
</dbReference>
<feature type="region of interest" description="Disordered" evidence="1">
    <location>
        <begin position="94"/>
        <end position="129"/>
    </location>
</feature>
<dbReference type="Proteomes" id="UP000283269">
    <property type="component" value="Unassembled WGS sequence"/>
</dbReference>
<evidence type="ECO:0000313" key="3">
    <source>
        <dbReference type="EMBL" id="PPQ83285.1"/>
    </source>
</evidence>
<gene>
    <name evidence="3" type="ORF">CVT25_004024</name>
</gene>
<dbReference type="GO" id="GO:0005634">
    <property type="term" value="C:nucleus"/>
    <property type="evidence" value="ECO:0007669"/>
    <property type="project" value="TreeGrafter"/>
</dbReference>
<feature type="compositionally biased region" description="Polar residues" evidence="1">
    <location>
        <begin position="33"/>
        <end position="45"/>
    </location>
</feature>